<feature type="active site" description="Proton acceptor" evidence="11">
    <location>
        <position position="73"/>
    </location>
</feature>
<dbReference type="InterPro" id="IPR019794">
    <property type="entry name" value="Peroxidases_AS"/>
</dbReference>
<dbReference type="InterPro" id="IPR024589">
    <property type="entry name" value="Ligninase_C"/>
</dbReference>
<dbReference type="PROSITE" id="PS00436">
    <property type="entry name" value="PEROXIDASE_2"/>
    <property type="match status" value="1"/>
</dbReference>
<dbReference type="InterPro" id="IPR010255">
    <property type="entry name" value="Haem_peroxidase_sf"/>
</dbReference>
<dbReference type="GO" id="GO:0000302">
    <property type="term" value="P:response to reactive oxygen species"/>
    <property type="evidence" value="ECO:0007669"/>
    <property type="project" value="TreeGrafter"/>
</dbReference>
<keyword evidence="3 12" id="KW-0349">Heme</keyword>
<organism evidence="17 18">
    <name type="scientific">Lentinus tigrinus ALCF2SS1-6</name>
    <dbReference type="NCBI Taxonomy" id="1328759"/>
    <lineage>
        <taxon>Eukaryota</taxon>
        <taxon>Fungi</taxon>
        <taxon>Dikarya</taxon>
        <taxon>Basidiomycota</taxon>
        <taxon>Agaricomycotina</taxon>
        <taxon>Agaricomycetes</taxon>
        <taxon>Polyporales</taxon>
        <taxon>Polyporaceae</taxon>
        <taxon>Lentinus</taxon>
    </lineage>
</organism>
<dbReference type="CDD" id="cd00692">
    <property type="entry name" value="ligninase"/>
    <property type="match status" value="1"/>
</dbReference>
<keyword evidence="7 12" id="KW-0408">Iron</keyword>
<feature type="disulfide bond" evidence="14">
    <location>
        <begin position="29"/>
        <end position="42"/>
    </location>
</feature>
<dbReference type="GO" id="GO:0020037">
    <property type="term" value="F:heme binding"/>
    <property type="evidence" value="ECO:0007669"/>
    <property type="project" value="UniProtKB-UniRule"/>
</dbReference>
<feature type="disulfide bond" evidence="14">
    <location>
        <begin position="60"/>
        <end position="146"/>
    </location>
</feature>
<evidence type="ECO:0000256" key="12">
    <source>
        <dbReference type="PIRSR" id="PIRSR601621-2"/>
    </source>
</evidence>
<evidence type="ECO:0000256" key="13">
    <source>
        <dbReference type="PIRSR" id="PIRSR601621-3"/>
    </source>
</evidence>
<dbReference type="EC" id="1.11.1.-" evidence="15"/>
<dbReference type="InterPro" id="IPR002016">
    <property type="entry name" value="Haem_peroxidase"/>
</dbReference>
<feature type="chain" id="PRO_5023142660" description="Peroxidase" evidence="15">
    <location>
        <begin position="22"/>
        <end position="362"/>
    </location>
</feature>
<evidence type="ECO:0000256" key="2">
    <source>
        <dbReference type="ARBA" id="ARBA00022559"/>
    </source>
</evidence>
<dbReference type="OrthoDB" id="2113341at2759"/>
<evidence type="ECO:0000256" key="14">
    <source>
        <dbReference type="PIRSR" id="PIRSR601621-4"/>
    </source>
</evidence>
<dbReference type="PROSITE" id="PS50873">
    <property type="entry name" value="PEROXIDASE_4"/>
    <property type="match status" value="1"/>
</dbReference>
<dbReference type="InterPro" id="IPR044831">
    <property type="entry name" value="Ccp1-like"/>
</dbReference>
<feature type="binding site" description="axial binding residue" evidence="12">
    <location>
        <position position="201"/>
    </location>
    <ligand>
        <name>heme b</name>
        <dbReference type="ChEBI" id="CHEBI:60344"/>
    </ligand>
    <ligandPart>
        <name>Fe</name>
        <dbReference type="ChEBI" id="CHEBI:18248"/>
    </ligandPart>
</feature>
<dbReference type="STRING" id="1328759.A0A5C2RPF0"/>
<dbReference type="PANTHER" id="PTHR31356:SF66">
    <property type="entry name" value="CATALASE-PEROXIDASE"/>
    <property type="match status" value="1"/>
</dbReference>
<keyword evidence="10" id="KW-0439">Lignin degradation</keyword>
<dbReference type="GO" id="GO:0046872">
    <property type="term" value="F:metal ion binding"/>
    <property type="evidence" value="ECO:0007669"/>
    <property type="project" value="UniProtKB-UniRule"/>
</dbReference>
<dbReference type="GO" id="GO:0034599">
    <property type="term" value="P:cellular response to oxidative stress"/>
    <property type="evidence" value="ECO:0007669"/>
    <property type="project" value="InterPro"/>
</dbReference>
<protein>
    <recommendedName>
        <fullName evidence="15">Peroxidase</fullName>
        <ecNumber evidence="15">1.11.1.-</ecNumber>
    </recommendedName>
</protein>
<proteinExistence type="inferred from homology"/>
<feature type="binding site" evidence="12">
    <location>
        <position position="221"/>
    </location>
    <ligand>
        <name>Ca(2+)</name>
        <dbReference type="ChEBI" id="CHEBI:29108"/>
        <label>2</label>
    </ligand>
</feature>
<feature type="binding site" evidence="12">
    <location>
        <position position="74"/>
    </location>
    <ligand>
        <name>Ca(2+)</name>
        <dbReference type="ChEBI" id="CHEBI:29108"/>
        <label>1</label>
    </ligand>
</feature>
<evidence type="ECO:0000256" key="3">
    <source>
        <dbReference type="ARBA" id="ARBA00022617"/>
    </source>
</evidence>
<feature type="disulfide bond" evidence="14">
    <location>
        <begin position="274"/>
        <end position="341"/>
    </location>
</feature>
<dbReference type="InterPro" id="IPR019793">
    <property type="entry name" value="Peroxidases_heam-ligand_BS"/>
</dbReference>
<sequence>MAFKALLSILAVVATLEVANAALTRRVACPDGKNTATNAACCALFPIRDDIVNNLFHNQCAEEAHESLRLTFHDAVAFSPSAAARGEFAGGGADGSIVLFSDIETNFHPNLGTDEIVALQKPMIAKHNISAADFIQFAGALALTQCPGAPRVDFLLGRKDATRAAPDGLVPEPFDTIDDILARMLDVGFQDFEVVWLLSAHTIGAADRVDPTIPRTPFDSTPGIFDTQFFIETQLRGLKFAGQNGIHGEVNSPLPGEMRLQSDHLLARDSRTACEWQSFTNDQEKFEETFPDVFNRLAVLGVDTSTLIDCSEVIPQPPPLPANVRPHFPAGKTHADIEQACADTPFPSFPTDPGPATSIAPV</sequence>
<feature type="signal peptide" evidence="15">
    <location>
        <begin position="1"/>
        <end position="21"/>
    </location>
</feature>
<feature type="binding site" evidence="12">
    <location>
        <position position="226"/>
    </location>
    <ligand>
        <name>Ca(2+)</name>
        <dbReference type="ChEBI" id="CHEBI:29108"/>
        <label>2</label>
    </ligand>
</feature>
<keyword evidence="6 15" id="KW-0560">Oxidoreductase</keyword>
<evidence type="ECO:0000256" key="4">
    <source>
        <dbReference type="ARBA" id="ARBA00022723"/>
    </source>
</evidence>
<reference evidence="17" key="1">
    <citation type="journal article" date="2018" name="Genome Biol. Evol.">
        <title>Genomics and development of Lentinus tigrinus, a white-rot wood-decaying mushroom with dimorphic fruiting bodies.</title>
        <authorList>
            <person name="Wu B."/>
            <person name="Xu Z."/>
            <person name="Knudson A."/>
            <person name="Carlson A."/>
            <person name="Chen N."/>
            <person name="Kovaka S."/>
            <person name="LaButti K."/>
            <person name="Lipzen A."/>
            <person name="Pennachio C."/>
            <person name="Riley R."/>
            <person name="Schakwitz W."/>
            <person name="Umezawa K."/>
            <person name="Ohm R.A."/>
            <person name="Grigoriev I.V."/>
            <person name="Nagy L.G."/>
            <person name="Gibbons J."/>
            <person name="Hibbett D."/>
        </authorList>
    </citation>
    <scope>NUCLEOTIDE SEQUENCE [LARGE SCALE GENOMIC DNA]</scope>
    <source>
        <strain evidence="17">ALCF2SS1-6</strain>
    </source>
</reference>
<accession>A0A5C2RPF0</accession>
<keyword evidence="12 15" id="KW-0106">Calcium</keyword>
<keyword evidence="5 15" id="KW-0732">Signal</keyword>
<feature type="binding site" evidence="12">
    <location>
        <position position="92"/>
    </location>
    <ligand>
        <name>Ca(2+)</name>
        <dbReference type="ChEBI" id="CHEBI:29108"/>
        <label>1</label>
    </ligand>
</feature>
<dbReference type="GO" id="GO:0004601">
    <property type="term" value="F:peroxidase activity"/>
    <property type="evidence" value="ECO:0007669"/>
    <property type="project" value="UniProtKB-KW"/>
</dbReference>
<comment type="cofactor">
    <cofactor evidence="12">
        <name>heme b</name>
        <dbReference type="ChEBI" id="CHEBI:60344"/>
    </cofactor>
    <text evidence="12">Binds 1 heme b (iron(II)-protoporphyrin IX) group per subunit.</text>
</comment>
<feature type="site" description="Transition state stabilizer" evidence="13">
    <location>
        <position position="69"/>
    </location>
</feature>
<evidence type="ECO:0000256" key="5">
    <source>
        <dbReference type="ARBA" id="ARBA00022729"/>
    </source>
</evidence>
<dbReference type="Proteomes" id="UP000313359">
    <property type="component" value="Unassembled WGS sequence"/>
</dbReference>
<dbReference type="SUPFAM" id="SSF48113">
    <property type="entry name" value="Heme-dependent peroxidases"/>
    <property type="match status" value="1"/>
</dbReference>
<feature type="domain" description="Plant heme peroxidase family profile" evidence="16">
    <location>
        <begin position="68"/>
        <end position="345"/>
    </location>
</feature>
<gene>
    <name evidence="17" type="ORF">L227DRAFT_514986</name>
</gene>
<evidence type="ECO:0000256" key="10">
    <source>
        <dbReference type="ARBA" id="ARBA00023185"/>
    </source>
</evidence>
<evidence type="ECO:0000313" key="17">
    <source>
        <dbReference type="EMBL" id="RPD52327.1"/>
    </source>
</evidence>
<feature type="binding site" evidence="12">
    <location>
        <position position="94"/>
    </location>
    <ligand>
        <name>Ca(2+)</name>
        <dbReference type="ChEBI" id="CHEBI:29108"/>
        <label>1</label>
    </ligand>
</feature>
<dbReference type="Pfam" id="PF11895">
    <property type="entry name" value="Peroxidase_ext"/>
    <property type="match status" value="1"/>
</dbReference>
<keyword evidence="18" id="KW-1185">Reference proteome</keyword>
<keyword evidence="2 15" id="KW-0575">Peroxidase</keyword>
<feature type="binding site" evidence="12">
    <location>
        <position position="202"/>
    </location>
    <ligand>
        <name>Ca(2+)</name>
        <dbReference type="ChEBI" id="CHEBI:29108"/>
        <label>2</label>
    </ligand>
</feature>
<evidence type="ECO:0000256" key="9">
    <source>
        <dbReference type="ARBA" id="ARBA00023180"/>
    </source>
</evidence>
<dbReference type="InterPro" id="IPR001621">
    <property type="entry name" value="Ligninase"/>
</dbReference>
<keyword evidence="4 12" id="KW-0479">Metal-binding</keyword>
<dbReference type="AlphaFoldDB" id="A0A5C2RPF0"/>
<keyword evidence="8 14" id="KW-1015">Disulfide bond</keyword>
<dbReference type="Pfam" id="PF00141">
    <property type="entry name" value="peroxidase"/>
    <property type="match status" value="1"/>
</dbReference>
<evidence type="ECO:0000259" key="16">
    <source>
        <dbReference type="PROSITE" id="PS50873"/>
    </source>
</evidence>
<dbReference type="PRINTS" id="PR00462">
    <property type="entry name" value="LIGNINASE"/>
</dbReference>
<feature type="binding site" evidence="12">
    <location>
        <position position="96"/>
    </location>
    <ligand>
        <name>Ca(2+)</name>
        <dbReference type="ChEBI" id="CHEBI:29108"/>
        <label>1</label>
    </ligand>
</feature>
<keyword evidence="9" id="KW-0325">Glycoprotein</keyword>
<feature type="binding site" evidence="12">
    <location>
        <position position="219"/>
    </location>
    <ligand>
        <name>Ca(2+)</name>
        <dbReference type="ChEBI" id="CHEBI:29108"/>
        <label>2</label>
    </ligand>
</feature>
<dbReference type="Gene3D" id="1.10.520.10">
    <property type="match status" value="1"/>
</dbReference>
<dbReference type="PROSITE" id="PS00435">
    <property type="entry name" value="PEROXIDASE_1"/>
    <property type="match status" value="1"/>
</dbReference>
<name>A0A5C2RPF0_9APHY</name>
<dbReference type="EMBL" id="ML122373">
    <property type="protein sequence ID" value="RPD52327.1"/>
    <property type="molecule type" value="Genomic_DNA"/>
</dbReference>
<evidence type="ECO:0000256" key="7">
    <source>
        <dbReference type="ARBA" id="ARBA00023004"/>
    </source>
</evidence>
<dbReference type="PANTHER" id="PTHR31356">
    <property type="entry name" value="THYLAKOID LUMENAL 29 KDA PROTEIN, CHLOROPLASTIC-RELATED"/>
    <property type="match status" value="1"/>
</dbReference>
<comment type="similarity">
    <text evidence="1 15">Belongs to the peroxidase family. Ligninase subfamily.</text>
</comment>
<evidence type="ECO:0000256" key="8">
    <source>
        <dbReference type="ARBA" id="ARBA00023157"/>
    </source>
</evidence>
<evidence type="ECO:0000313" key="18">
    <source>
        <dbReference type="Proteomes" id="UP000313359"/>
    </source>
</evidence>
<evidence type="ECO:0000256" key="15">
    <source>
        <dbReference type="RuleBase" id="RU363051"/>
    </source>
</evidence>
<dbReference type="GO" id="GO:0046274">
    <property type="term" value="P:lignin catabolic process"/>
    <property type="evidence" value="ECO:0007669"/>
    <property type="project" value="UniProtKB-KW"/>
</dbReference>
<comment type="cofactor">
    <cofactor evidence="12 15">
        <name>Ca(2+)</name>
        <dbReference type="ChEBI" id="CHEBI:29108"/>
    </cofactor>
    <text evidence="12 15">Binds 2 calcium ions per subunit.</text>
</comment>
<dbReference type="Gene3D" id="1.10.420.10">
    <property type="entry name" value="Peroxidase, domain 2"/>
    <property type="match status" value="1"/>
</dbReference>
<dbReference type="GO" id="GO:0042744">
    <property type="term" value="P:hydrogen peroxide catabolic process"/>
    <property type="evidence" value="ECO:0007669"/>
    <property type="project" value="TreeGrafter"/>
</dbReference>
<dbReference type="PRINTS" id="PR00458">
    <property type="entry name" value="PEROXIDASE"/>
</dbReference>
<feature type="disulfide bond" evidence="14">
    <location>
        <begin position="41"/>
        <end position="310"/>
    </location>
</feature>
<evidence type="ECO:0000256" key="1">
    <source>
        <dbReference type="ARBA" id="ARBA00006089"/>
    </source>
</evidence>
<evidence type="ECO:0000256" key="11">
    <source>
        <dbReference type="PIRSR" id="PIRSR601621-1"/>
    </source>
</evidence>
<evidence type="ECO:0000256" key="6">
    <source>
        <dbReference type="ARBA" id="ARBA00023002"/>
    </source>
</evidence>